<protein>
    <submittedName>
        <fullName evidence="3">Uncharacterized protein</fullName>
    </submittedName>
</protein>
<evidence type="ECO:0000313" key="3">
    <source>
        <dbReference type="EMBL" id="KAK3093153.1"/>
    </source>
</evidence>
<dbReference type="EMBL" id="VSWD01000009">
    <property type="protein sequence ID" value="KAK3093153.1"/>
    <property type="molecule type" value="Genomic_DNA"/>
</dbReference>
<name>A0AA88Y6A0_PINIB</name>
<comment type="caution">
    <text evidence="3">The sequence shown here is derived from an EMBL/GenBank/DDBJ whole genome shotgun (WGS) entry which is preliminary data.</text>
</comment>
<gene>
    <name evidence="3" type="ORF">FSP39_011959</name>
</gene>
<keyword evidence="4" id="KW-1185">Reference proteome</keyword>
<keyword evidence="2" id="KW-0732">Signal</keyword>
<feature type="signal peptide" evidence="2">
    <location>
        <begin position="1"/>
        <end position="17"/>
    </location>
</feature>
<accession>A0AA88Y6A0</accession>
<proteinExistence type="predicted"/>
<feature type="chain" id="PRO_5041680969" evidence="2">
    <location>
        <begin position="18"/>
        <end position="140"/>
    </location>
</feature>
<dbReference type="AlphaFoldDB" id="A0AA88Y6A0"/>
<organism evidence="3 4">
    <name type="scientific">Pinctada imbricata</name>
    <name type="common">Atlantic pearl-oyster</name>
    <name type="synonym">Pinctada martensii</name>
    <dbReference type="NCBI Taxonomy" id="66713"/>
    <lineage>
        <taxon>Eukaryota</taxon>
        <taxon>Metazoa</taxon>
        <taxon>Spiralia</taxon>
        <taxon>Lophotrochozoa</taxon>
        <taxon>Mollusca</taxon>
        <taxon>Bivalvia</taxon>
        <taxon>Autobranchia</taxon>
        <taxon>Pteriomorphia</taxon>
        <taxon>Pterioida</taxon>
        <taxon>Pterioidea</taxon>
        <taxon>Pteriidae</taxon>
        <taxon>Pinctada</taxon>
    </lineage>
</organism>
<evidence type="ECO:0000256" key="1">
    <source>
        <dbReference type="SAM" id="MobiDB-lite"/>
    </source>
</evidence>
<evidence type="ECO:0000313" key="4">
    <source>
        <dbReference type="Proteomes" id="UP001186944"/>
    </source>
</evidence>
<reference evidence="3" key="1">
    <citation type="submission" date="2019-08" db="EMBL/GenBank/DDBJ databases">
        <title>The improved chromosome-level genome for the pearl oyster Pinctada fucata martensii using PacBio sequencing and Hi-C.</title>
        <authorList>
            <person name="Zheng Z."/>
        </authorList>
    </citation>
    <scope>NUCLEOTIDE SEQUENCE</scope>
    <source>
        <strain evidence="3">ZZ-2019</strain>
        <tissue evidence="3">Adductor muscle</tissue>
    </source>
</reference>
<sequence>MVKQRVVFLMTVLTVFSLSSQEDFSHVNRYYREEFGDEVTVRSVGTTRGLVELDDKNVVKEGICNNTRLQHPQQNLKTLNAKTQSRQAQKETHKGQGTSTQPRNIKHKGLHINQRNQWATGADLGRPSATAIAEGVVILD</sequence>
<dbReference type="Proteomes" id="UP001186944">
    <property type="component" value="Unassembled WGS sequence"/>
</dbReference>
<feature type="region of interest" description="Disordered" evidence="1">
    <location>
        <begin position="80"/>
        <end position="104"/>
    </location>
</feature>
<evidence type="ECO:0000256" key="2">
    <source>
        <dbReference type="SAM" id="SignalP"/>
    </source>
</evidence>